<organism evidence="4 5">
    <name type="scientific">Rhodoferax fermentans</name>
    <dbReference type="NCBI Taxonomy" id="28066"/>
    <lineage>
        <taxon>Bacteria</taxon>
        <taxon>Pseudomonadati</taxon>
        <taxon>Pseudomonadota</taxon>
        <taxon>Betaproteobacteria</taxon>
        <taxon>Burkholderiales</taxon>
        <taxon>Comamonadaceae</taxon>
        <taxon>Rhodoferax</taxon>
    </lineage>
</organism>
<dbReference type="NCBIfam" id="NF006192">
    <property type="entry name" value="PRK08324.1-6"/>
    <property type="match status" value="1"/>
</dbReference>
<dbReference type="Gene3D" id="3.40.225.10">
    <property type="entry name" value="Class II aldolase/adducin N-terminal domain"/>
    <property type="match status" value="1"/>
</dbReference>
<dbReference type="STRING" id="28066.RF819_10755"/>
<evidence type="ECO:0000259" key="3">
    <source>
        <dbReference type="SMART" id="SM01007"/>
    </source>
</evidence>
<protein>
    <submittedName>
        <fullName evidence="4">Short-chain dehydrogenase</fullName>
    </submittedName>
</protein>
<dbReference type="EMBL" id="MTJN01000002">
    <property type="protein sequence ID" value="OOV07146.1"/>
    <property type="molecule type" value="Genomic_DNA"/>
</dbReference>
<dbReference type="Pfam" id="PF13561">
    <property type="entry name" value="adh_short_C2"/>
    <property type="match status" value="1"/>
</dbReference>
<dbReference type="AlphaFoldDB" id="A0A1T1ASS2"/>
<dbReference type="SUPFAM" id="SSF53639">
    <property type="entry name" value="AraD/HMP-PK domain-like"/>
    <property type="match status" value="1"/>
</dbReference>
<dbReference type="PANTHER" id="PTHR43669:SF3">
    <property type="entry name" value="ALCOHOL DEHYDROGENASE, PUTATIVE (AFU_ORTHOLOGUE AFUA_3G03445)-RELATED"/>
    <property type="match status" value="1"/>
</dbReference>
<dbReference type="OrthoDB" id="9774430at2"/>
<dbReference type="Proteomes" id="UP000190750">
    <property type="component" value="Unassembled WGS sequence"/>
</dbReference>
<dbReference type="PANTHER" id="PTHR43669">
    <property type="entry name" value="5-KETO-D-GLUCONATE 5-REDUCTASE"/>
    <property type="match status" value="1"/>
</dbReference>
<evidence type="ECO:0000256" key="2">
    <source>
        <dbReference type="ARBA" id="ARBA00023002"/>
    </source>
</evidence>
<dbReference type="SUPFAM" id="SSF51735">
    <property type="entry name" value="NAD(P)-binding Rossmann-fold domains"/>
    <property type="match status" value="1"/>
</dbReference>
<dbReference type="SMART" id="SM01007">
    <property type="entry name" value="Aldolase_II"/>
    <property type="match status" value="1"/>
</dbReference>
<evidence type="ECO:0000313" key="5">
    <source>
        <dbReference type="Proteomes" id="UP000190750"/>
    </source>
</evidence>
<dbReference type="InterPro" id="IPR020904">
    <property type="entry name" value="Sc_DH/Rdtase_CS"/>
</dbReference>
<evidence type="ECO:0000313" key="4">
    <source>
        <dbReference type="EMBL" id="OOV07146.1"/>
    </source>
</evidence>
<evidence type="ECO:0000256" key="1">
    <source>
        <dbReference type="ARBA" id="ARBA00006484"/>
    </source>
</evidence>
<gene>
    <name evidence="4" type="ORF">RF819_10755</name>
</gene>
<name>A0A1T1ASS2_RHOFE</name>
<dbReference type="InterPro" id="IPR036409">
    <property type="entry name" value="Aldolase_II/adducin_N_sf"/>
</dbReference>
<reference evidence="4 5" key="1">
    <citation type="submission" date="2017-01" db="EMBL/GenBank/DDBJ databases">
        <title>Genome sequencing of Rhodoferax fermentans JCM 7819.</title>
        <authorList>
            <person name="Kim Y.J."/>
            <person name="Farh M.E.-A."/>
            <person name="Yang D.-C."/>
        </authorList>
    </citation>
    <scope>NUCLEOTIDE SEQUENCE [LARGE SCALE GENOMIC DNA]</scope>
    <source>
        <strain evidence="4 5">JCM 7819</strain>
    </source>
</reference>
<feature type="domain" description="Class II aldolase/adducin N-terminal" evidence="3">
    <location>
        <begin position="28"/>
        <end position="227"/>
    </location>
</feature>
<dbReference type="InterPro" id="IPR002347">
    <property type="entry name" value="SDR_fam"/>
</dbReference>
<accession>A0A1T1ASS2</accession>
<dbReference type="GO" id="GO:0016491">
    <property type="term" value="F:oxidoreductase activity"/>
    <property type="evidence" value="ECO:0007669"/>
    <property type="project" value="UniProtKB-KW"/>
</dbReference>
<dbReference type="Gene3D" id="3.40.50.720">
    <property type="entry name" value="NAD(P)-binding Rossmann-like Domain"/>
    <property type="match status" value="1"/>
</dbReference>
<dbReference type="RefSeq" id="WP_078364976.1">
    <property type="nucleotide sequence ID" value="NZ_MTJN01000002.1"/>
</dbReference>
<comment type="caution">
    <text evidence="4">The sequence shown here is derived from an EMBL/GenBank/DDBJ whole genome shotgun (WGS) entry which is preliminary data.</text>
</comment>
<proteinExistence type="inferred from homology"/>
<comment type="similarity">
    <text evidence="1">Belongs to the short-chain dehydrogenases/reductases (SDR) family.</text>
</comment>
<dbReference type="InterPro" id="IPR036291">
    <property type="entry name" value="NAD(P)-bd_dom_sf"/>
</dbReference>
<dbReference type="InterPro" id="IPR001303">
    <property type="entry name" value="Aldolase_II/adducin_N"/>
</dbReference>
<keyword evidence="2" id="KW-0560">Oxidoreductase</keyword>
<dbReference type="PRINTS" id="PR00081">
    <property type="entry name" value="GDHRDH"/>
</dbReference>
<dbReference type="PROSITE" id="PS00061">
    <property type="entry name" value="ADH_SHORT"/>
    <property type="match status" value="1"/>
</dbReference>
<dbReference type="Pfam" id="PF00596">
    <property type="entry name" value="Aldolase_II"/>
    <property type="match status" value="1"/>
</dbReference>
<keyword evidence="5" id="KW-1185">Reference proteome</keyword>
<sequence>MNSLWSDVDAAAYVEKYATHAVPAALALRTYSARLLGANPKLVLHGGGNTSVKLTMTDVLGQPVRVLCVKGSGWDLASIEPAGHPAVRMDSLHQLRQLDRLSDEDMVNALRTNLLDSSAPTPSVEALLHAYVPYTFIDHTHAVAALVIADQPDSEALCHEIYGDELIWIPYVMPGFALAQVVARACEARPDAKGLLLAKHGLFSFGDSARQSYERMIDFVSRAETFIDARKASRGSTSAPVGAVVSAPLAAMADVAPYLRAALAAIAPANGPQHWLLDLRTDALALDFANGLGQTEVAQRGVATPDHVIRMKNRPLVLQAPLAGQLDNWVRDTQARLASYVSDYHAYFEQNNTRVGGHKTVLDPLPRVVVIPQLGMVAVGKTAAEAAVNADVMASWMEVVTEAQACGHYEPVSPADAFDLEYWSLEQAKLGKTAAKPLQGRVVVVTGAGSGIGAATARAFAAQGAEVALLDVDSAAVQGVAKNMGRFALPVCCDVTDAESVRLAFAAVLQRFGGVDILVSNAGVALGGGMLNLPVDALRQSFEVNFFAHQLVAQAAVGILQKQRLGGVLLFNVSKQAVNPGPDFGAYGTSKAALLALVRQYALEHGKDGIRVNAVNADRIRSGLLNDQTITARAKARGLSEADYMGGNLLGQEVTAQDVADAFVLSVQLKKTTGNIITVDGGNVAAMLR</sequence>